<dbReference type="SUPFAM" id="SSF50978">
    <property type="entry name" value="WD40 repeat-like"/>
    <property type="match status" value="1"/>
</dbReference>
<dbReference type="AlphaFoldDB" id="A0A9P6D2M2"/>
<proteinExistence type="predicted"/>
<dbReference type="Gene3D" id="2.130.10.10">
    <property type="entry name" value="YVTN repeat-like/Quinoprotein amine dehydrogenase"/>
    <property type="match status" value="1"/>
</dbReference>
<sequence>MRFFRRNPTISSSGRYRLMHTINAHRGSISCVAISRDGSLVASGANDGTKIWQVTNGQALDGPPRQASAVSAIMWITRTDTDTTNIPELLCFGTGRGELTIWQRIGDGGFDEILHKTIGNAHEVTALACNEQGDGDVRIAVGTIDNNIYAFTFDGSELHQIFSRHMDHTTPVALHVIDNPARDVWVIGVYNGGHLLKGDDGRDILASCDLGSVV</sequence>
<dbReference type="InterPro" id="IPR015943">
    <property type="entry name" value="WD40/YVTN_repeat-like_dom_sf"/>
</dbReference>
<dbReference type="SMART" id="SM00320">
    <property type="entry name" value="WD40"/>
    <property type="match status" value="2"/>
</dbReference>
<evidence type="ECO:0000313" key="3">
    <source>
        <dbReference type="Proteomes" id="UP000807025"/>
    </source>
</evidence>
<dbReference type="PROSITE" id="PS50082">
    <property type="entry name" value="WD_REPEATS_2"/>
    <property type="match status" value="1"/>
</dbReference>
<dbReference type="Proteomes" id="UP000807025">
    <property type="component" value="Unassembled WGS sequence"/>
</dbReference>
<reference evidence="2" key="1">
    <citation type="submission" date="2020-11" db="EMBL/GenBank/DDBJ databases">
        <authorList>
            <consortium name="DOE Joint Genome Institute"/>
            <person name="Ahrendt S."/>
            <person name="Riley R."/>
            <person name="Andreopoulos W."/>
            <person name="Labutti K."/>
            <person name="Pangilinan J."/>
            <person name="Ruiz-Duenas F.J."/>
            <person name="Barrasa J.M."/>
            <person name="Sanchez-Garcia M."/>
            <person name="Camarero S."/>
            <person name="Miyauchi S."/>
            <person name="Serrano A."/>
            <person name="Linde D."/>
            <person name="Babiker R."/>
            <person name="Drula E."/>
            <person name="Ayuso-Fernandez I."/>
            <person name="Pacheco R."/>
            <person name="Padilla G."/>
            <person name="Ferreira P."/>
            <person name="Barriuso J."/>
            <person name="Kellner H."/>
            <person name="Castanera R."/>
            <person name="Alfaro M."/>
            <person name="Ramirez L."/>
            <person name="Pisabarro A.G."/>
            <person name="Kuo A."/>
            <person name="Tritt A."/>
            <person name="Lipzen A."/>
            <person name="He G."/>
            <person name="Yan M."/>
            <person name="Ng V."/>
            <person name="Cullen D."/>
            <person name="Martin F."/>
            <person name="Rosso M.-N."/>
            <person name="Henrissat B."/>
            <person name="Hibbett D."/>
            <person name="Martinez A.T."/>
            <person name="Grigoriev I.V."/>
        </authorList>
    </citation>
    <scope>NUCLEOTIDE SEQUENCE</scope>
    <source>
        <strain evidence="2">ATCC 90797</strain>
    </source>
</reference>
<dbReference type="EMBL" id="MU154699">
    <property type="protein sequence ID" value="KAF9488737.1"/>
    <property type="molecule type" value="Genomic_DNA"/>
</dbReference>
<name>A0A9P6D2M2_PLEER</name>
<keyword evidence="3" id="KW-1185">Reference proteome</keyword>
<keyword evidence="1" id="KW-0853">WD repeat</keyword>
<gene>
    <name evidence="2" type="ORF">BDN71DRAFT_1435903</name>
</gene>
<evidence type="ECO:0008006" key="4">
    <source>
        <dbReference type="Google" id="ProtNLM"/>
    </source>
</evidence>
<dbReference type="OrthoDB" id="2654453at2759"/>
<evidence type="ECO:0000313" key="2">
    <source>
        <dbReference type="EMBL" id="KAF9488737.1"/>
    </source>
</evidence>
<comment type="caution">
    <text evidence="2">The sequence shown here is derived from an EMBL/GenBank/DDBJ whole genome shotgun (WGS) entry which is preliminary data.</text>
</comment>
<dbReference type="InterPro" id="IPR036322">
    <property type="entry name" value="WD40_repeat_dom_sf"/>
</dbReference>
<dbReference type="InterPro" id="IPR001680">
    <property type="entry name" value="WD40_rpt"/>
</dbReference>
<organism evidence="2 3">
    <name type="scientific">Pleurotus eryngii</name>
    <name type="common">Boletus of the steppes</name>
    <dbReference type="NCBI Taxonomy" id="5323"/>
    <lineage>
        <taxon>Eukaryota</taxon>
        <taxon>Fungi</taxon>
        <taxon>Dikarya</taxon>
        <taxon>Basidiomycota</taxon>
        <taxon>Agaricomycotina</taxon>
        <taxon>Agaricomycetes</taxon>
        <taxon>Agaricomycetidae</taxon>
        <taxon>Agaricales</taxon>
        <taxon>Pleurotineae</taxon>
        <taxon>Pleurotaceae</taxon>
        <taxon>Pleurotus</taxon>
    </lineage>
</organism>
<feature type="repeat" description="WD" evidence="1">
    <location>
        <begin position="22"/>
        <end position="62"/>
    </location>
</feature>
<dbReference type="Pfam" id="PF00400">
    <property type="entry name" value="WD40"/>
    <property type="match status" value="1"/>
</dbReference>
<protein>
    <recommendedName>
        <fullName evidence="4">WD40 repeat-like protein</fullName>
    </recommendedName>
</protein>
<accession>A0A9P6D2M2</accession>
<evidence type="ECO:0000256" key="1">
    <source>
        <dbReference type="PROSITE-ProRule" id="PRU00221"/>
    </source>
</evidence>